<protein>
    <submittedName>
        <fullName evidence="2">Uncharacterized protein</fullName>
    </submittedName>
</protein>
<keyword evidence="3" id="KW-1185">Reference proteome</keyword>
<gene>
    <name evidence="2" type="ORF">ARMGADRAFT_1168211</name>
</gene>
<name>A0A2H3DAU5_ARMGA</name>
<keyword evidence="1" id="KW-0472">Membrane</keyword>
<sequence length="145" mass="16138">MEILVYLEAFSNSTNKKGRTSQYLPLMSPCGDPWTSPTRTSPYSGLPKRLYRPFVQFPNLCARYAFCHRRANDIDCGWYLRWIEDSTAHIAQLFPLLPSSPRSLVQLHTITMLFNVNVAAVVALALAMSAYTAPSLPNSAAPALS</sequence>
<dbReference type="AlphaFoldDB" id="A0A2H3DAU5"/>
<keyword evidence="1" id="KW-1133">Transmembrane helix</keyword>
<accession>A0A2H3DAU5</accession>
<proteinExistence type="predicted"/>
<evidence type="ECO:0000313" key="3">
    <source>
        <dbReference type="Proteomes" id="UP000217790"/>
    </source>
</evidence>
<keyword evidence="1" id="KW-0812">Transmembrane</keyword>
<organism evidence="2 3">
    <name type="scientific">Armillaria gallica</name>
    <name type="common">Bulbous honey fungus</name>
    <name type="synonym">Armillaria bulbosa</name>
    <dbReference type="NCBI Taxonomy" id="47427"/>
    <lineage>
        <taxon>Eukaryota</taxon>
        <taxon>Fungi</taxon>
        <taxon>Dikarya</taxon>
        <taxon>Basidiomycota</taxon>
        <taxon>Agaricomycotina</taxon>
        <taxon>Agaricomycetes</taxon>
        <taxon>Agaricomycetidae</taxon>
        <taxon>Agaricales</taxon>
        <taxon>Marasmiineae</taxon>
        <taxon>Physalacriaceae</taxon>
        <taxon>Armillaria</taxon>
    </lineage>
</organism>
<feature type="transmembrane region" description="Helical" evidence="1">
    <location>
        <begin position="112"/>
        <end position="133"/>
    </location>
</feature>
<dbReference type="InParanoid" id="A0A2H3DAU5"/>
<dbReference type="Proteomes" id="UP000217790">
    <property type="component" value="Unassembled WGS sequence"/>
</dbReference>
<evidence type="ECO:0000256" key="1">
    <source>
        <dbReference type="SAM" id="Phobius"/>
    </source>
</evidence>
<reference evidence="3" key="1">
    <citation type="journal article" date="2017" name="Nat. Ecol. Evol.">
        <title>Genome expansion and lineage-specific genetic innovations in the forest pathogenic fungi Armillaria.</title>
        <authorList>
            <person name="Sipos G."/>
            <person name="Prasanna A.N."/>
            <person name="Walter M.C."/>
            <person name="O'Connor E."/>
            <person name="Balint B."/>
            <person name="Krizsan K."/>
            <person name="Kiss B."/>
            <person name="Hess J."/>
            <person name="Varga T."/>
            <person name="Slot J."/>
            <person name="Riley R."/>
            <person name="Boka B."/>
            <person name="Rigling D."/>
            <person name="Barry K."/>
            <person name="Lee J."/>
            <person name="Mihaltcheva S."/>
            <person name="LaButti K."/>
            <person name="Lipzen A."/>
            <person name="Waldron R."/>
            <person name="Moloney N.M."/>
            <person name="Sperisen C."/>
            <person name="Kredics L."/>
            <person name="Vagvoelgyi C."/>
            <person name="Patrignani A."/>
            <person name="Fitzpatrick D."/>
            <person name="Nagy I."/>
            <person name="Doyle S."/>
            <person name="Anderson J.B."/>
            <person name="Grigoriev I.V."/>
            <person name="Gueldener U."/>
            <person name="Muensterkoetter M."/>
            <person name="Nagy L.G."/>
        </authorList>
    </citation>
    <scope>NUCLEOTIDE SEQUENCE [LARGE SCALE GENOMIC DNA]</scope>
    <source>
        <strain evidence="3">Ar21-2</strain>
    </source>
</reference>
<dbReference type="EMBL" id="KZ293675">
    <property type="protein sequence ID" value="PBK87998.1"/>
    <property type="molecule type" value="Genomic_DNA"/>
</dbReference>
<evidence type="ECO:0000313" key="2">
    <source>
        <dbReference type="EMBL" id="PBK87998.1"/>
    </source>
</evidence>